<dbReference type="HAMAP" id="MF_02040">
    <property type="entry name" value="Mrp_NBP35"/>
    <property type="match status" value="1"/>
</dbReference>
<dbReference type="GO" id="GO:0140663">
    <property type="term" value="F:ATP-dependent FeS chaperone activity"/>
    <property type="evidence" value="ECO:0007669"/>
    <property type="project" value="InterPro"/>
</dbReference>
<feature type="non-terminal residue" evidence="6">
    <location>
        <position position="208"/>
    </location>
</feature>
<keyword evidence="2" id="KW-0547">Nucleotide-binding</keyword>
<dbReference type="GO" id="GO:0046872">
    <property type="term" value="F:metal ion binding"/>
    <property type="evidence" value="ECO:0007669"/>
    <property type="project" value="UniProtKB-KW"/>
</dbReference>
<comment type="caution">
    <text evidence="6">The sequence shown here is derived from an EMBL/GenBank/DDBJ whole genome shotgun (WGS) entry which is preliminary data.</text>
</comment>
<dbReference type="InterPro" id="IPR019591">
    <property type="entry name" value="Mrp/NBP35_ATP-bd"/>
</dbReference>
<dbReference type="GO" id="GO:0051536">
    <property type="term" value="F:iron-sulfur cluster binding"/>
    <property type="evidence" value="ECO:0007669"/>
    <property type="project" value="UniProtKB-KW"/>
</dbReference>
<dbReference type="GO" id="GO:0005829">
    <property type="term" value="C:cytosol"/>
    <property type="evidence" value="ECO:0007669"/>
    <property type="project" value="TreeGrafter"/>
</dbReference>
<dbReference type="InterPro" id="IPR027417">
    <property type="entry name" value="P-loop_NTPase"/>
</dbReference>
<dbReference type="EMBL" id="LJNI01000083">
    <property type="protein sequence ID" value="KPJ72303.1"/>
    <property type="molecule type" value="Genomic_DNA"/>
</dbReference>
<dbReference type="Pfam" id="PF10609">
    <property type="entry name" value="ParA"/>
    <property type="match status" value="1"/>
</dbReference>
<evidence type="ECO:0000256" key="2">
    <source>
        <dbReference type="ARBA" id="ARBA00022741"/>
    </source>
</evidence>
<evidence type="ECO:0000256" key="4">
    <source>
        <dbReference type="ARBA" id="ARBA00023004"/>
    </source>
</evidence>
<keyword evidence="4" id="KW-0408">Iron</keyword>
<evidence type="ECO:0000313" key="7">
    <source>
        <dbReference type="Proteomes" id="UP000051012"/>
    </source>
</evidence>
<evidence type="ECO:0000256" key="5">
    <source>
        <dbReference type="ARBA" id="ARBA00023014"/>
    </source>
</evidence>
<dbReference type="AlphaFoldDB" id="A0A0S7YCV0"/>
<dbReference type="Proteomes" id="UP000051012">
    <property type="component" value="Unassembled WGS sequence"/>
</dbReference>
<dbReference type="SUPFAM" id="SSF52540">
    <property type="entry name" value="P-loop containing nucleoside triphosphate hydrolases"/>
    <property type="match status" value="1"/>
</dbReference>
<dbReference type="PANTHER" id="PTHR23264">
    <property type="entry name" value="NUCLEOTIDE-BINDING PROTEIN NBP35 YEAST -RELATED"/>
    <property type="match status" value="1"/>
</dbReference>
<keyword evidence="1" id="KW-0479">Metal-binding</keyword>
<dbReference type="GO" id="GO:0016226">
    <property type="term" value="P:iron-sulfur cluster assembly"/>
    <property type="evidence" value="ECO:0007669"/>
    <property type="project" value="InterPro"/>
</dbReference>
<sequence length="208" mass="22460">MNKNSEENIKVAETLSKIKNRLLVFSGKGGVGKSTVAANLGVALSERQLKVGLLDVDIHGPNLAKMLGVEHERLVSAGENSILPVAVTKNLSLVSMAFLLQDKNMPVIWRGPMKMKVIQQFLGDVAWGNLDWLVIDSPPGTGDEPLSVAQLIPATGAIIVTTPQEVSLLDSRKAVNFARRLNLKIYGVIENMSGLVCPHCGKVINLFK</sequence>
<protein>
    <submittedName>
        <fullName evidence="6">ATP-binding protein</fullName>
    </submittedName>
</protein>
<reference evidence="6 7" key="1">
    <citation type="journal article" date="2015" name="Microbiome">
        <title>Genomic resolution of linkages in carbon, nitrogen, and sulfur cycling among widespread estuary sediment bacteria.</title>
        <authorList>
            <person name="Baker B.J."/>
            <person name="Lazar C.S."/>
            <person name="Teske A.P."/>
            <person name="Dick G.J."/>
        </authorList>
    </citation>
    <scope>NUCLEOTIDE SEQUENCE [LARGE SCALE GENOMIC DNA]</scope>
    <source>
        <strain evidence="6">DG_78</strain>
    </source>
</reference>
<evidence type="ECO:0000256" key="3">
    <source>
        <dbReference type="ARBA" id="ARBA00022840"/>
    </source>
</evidence>
<dbReference type="InterPro" id="IPR033756">
    <property type="entry name" value="YlxH/NBP35"/>
</dbReference>
<evidence type="ECO:0000313" key="6">
    <source>
        <dbReference type="EMBL" id="KPJ72303.1"/>
    </source>
</evidence>
<dbReference type="FunFam" id="3.40.50.300:FF:001119">
    <property type="entry name" value="Iron-sulfur cluster carrier protein"/>
    <property type="match status" value="1"/>
</dbReference>
<accession>A0A0S7YCV0</accession>
<evidence type="ECO:0000256" key="1">
    <source>
        <dbReference type="ARBA" id="ARBA00022723"/>
    </source>
</evidence>
<dbReference type="CDD" id="cd02037">
    <property type="entry name" value="Mrp_NBP35"/>
    <property type="match status" value="1"/>
</dbReference>
<gene>
    <name evidence="6" type="ORF">AMJ52_06730</name>
</gene>
<dbReference type="GO" id="GO:0005524">
    <property type="term" value="F:ATP binding"/>
    <property type="evidence" value="ECO:0007669"/>
    <property type="project" value="UniProtKB-KW"/>
</dbReference>
<name>A0A0S7YCV0_UNCT6</name>
<keyword evidence="3 6" id="KW-0067">ATP-binding</keyword>
<keyword evidence="5" id="KW-0411">Iron-sulfur</keyword>
<organism evidence="6 7">
    <name type="scientific">candidate division TA06 bacterium DG_78</name>
    <dbReference type="NCBI Taxonomy" id="1703772"/>
    <lineage>
        <taxon>Bacteria</taxon>
        <taxon>Bacteria division TA06</taxon>
    </lineage>
</organism>
<dbReference type="PANTHER" id="PTHR23264:SF19">
    <property type="entry name" value="CYTOSOLIC FE-S CLUSTER ASSEMBLY FACTOR NUBP2"/>
    <property type="match status" value="1"/>
</dbReference>
<dbReference type="Gene3D" id="3.40.50.300">
    <property type="entry name" value="P-loop containing nucleotide triphosphate hydrolases"/>
    <property type="match status" value="1"/>
</dbReference>
<proteinExistence type="inferred from homology"/>